<evidence type="ECO:0000313" key="11">
    <source>
        <dbReference type="Proteomes" id="UP001519272"/>
    </source>
</evidence>
<dbReference type="Pfam" id="PF00015">
    <property type="entry name" value="MCPsignal"/>
    <property type="match status" value="1"/>
</dbReference>
<dbReference type="SMART" id="SM00283">
    <property type="entry name" value="MA"/>
    <property type="match status" value="1"/>
</dbReference>
<keyword evidence="2" id="KW-1003">Cell membrane</keyword>
<comment type="caution">
    <text evidence="10">The sequence shown here is derived from an EMBL/GenBank/DDBJ whole genome shotgun (WGS) entry which is preliminary data.</text>
</comment>
<keyword evidence="4 6" id="KW-0807">Transducer</keyword>
<dbReference type="InterPro" id="IPR004089">
    <property type="entry name" value="MCPsignal_dom"/>
</dbReference>
<evidence type="ECO:0000313" key="10">
    <source>
        <dbReference type="EMBL" id="MBP1906855.1"/>
    </source>
</evidence>
<evidence type="ECO:0000256" key="5">
    <source>
        <dbReference type="ARBA" id="ARBA00029447"/>
    </source>
</evidence>
<feature type="domain" description="HAMP" evidence="9">
    <location>
        <begin position="349"/>
        <end position="401"/>
    </location>
</feature>
<dbReference type="Proteomes" id="UP001519272">
    <property type="component" value="Unassembled WGS sequence"/>
</dbReference>
<evidence type="ECO:0000256" key="4">
    <source>
        <dbReference type="ARBA" id="ARBA00023224"/>
    </source>
</evidence>
<dbReference type="CDD" id="cd12913">
    <property type="entry name" value="PDC1_MCP_like"/>
    <property type="match status" value="1"/>
</dbReference>
<dbReference type="InterPro" id="IPR029151">
    <property type="entry name" value="Sensor-like_sf"/>
</dbReference>
<gene>
    <name evidence="10" type="ORF">J2Z32_003520</name>
</gene>
<proteinExistence type="inferred from homology"/>
<dbReference type="PROSITE" id="PS50885">
    <property type="entry name" value="HAMP"/>
    <property type="match status" value="1"/>
</dbReference>
<comment type="similarity">
    <text evidence="5">Belongs to the methyl-accepting chemotaxis (MCP) protein family.</text>
</comment>
<evidence type="ECO:0000256" key="3">
    <source>
        <dbReference type="ARBA" id="ARBA00023136"/>
    </source>
</evidence>
<feature type="transmembrane region" description="Helical" evidence="7">
    <location>
        <begin position="327"/>
        <end position="347"/>
    </location>
</feature>
<dbReference type="Gene3D" id="1.10.287.950">
    <property type="entry name" value="Methyl-accepting chemotaxis protein"/>
    <property type="match status" value="1"/>
</dbReference>
<comment type="subcellular location">
    <subcellularLocation>
        <location evidence="1">Cell membrane</location>
    </subcellularLocation>
</comment>
<sequence length="707" mass="77464">MKWFRNLSFRNLSLATKLISLSILLFVVISSILVAYNLNKLSDVSVKKAEAEAISAGKTFTMDFNNQIAGIESLMETLSRSMLSYQQNGVDRDQIVEMLDKELKGRTNIISLYTLWEPDAFDGKDNENVNKTSYDNDTGRFLPYIVRDGQNIVFRPLDGYEKEGVGDYYLTPKTTKKTYYKDPYIYPINGKDVQMLSITVPILNEKGDFLGIVGTDISLDYLESEAAKYKPLGGYISLITDKGNYVANPNEPESTGKFYGSTEEKKQLWQKVAAGEQVAADGVNSKGIDVKRYFDSFPLPGSDVKWHTQIVIPKSEVMKELINGRNISIAIGLLAVVLFSGILAFAIHRMVVRNMKQLVTKLGLIAQGDLTQKLEIKGKDEFGKMAVYFNSMTEKLREMFEMIADLTVALNMTAEQLSDSAEETNKASESIAESAQEVAAGSEVQSRYATDTVTAMEEMATGVQKIADSSSKLSQSANGVADQTVKGNEQITVAVTQMESIEQSVINTGKLVEGLSRRSEQIGGVIDLISGISKQTHLLALNAAIEASRVGEQGKGFAVVAMEVRKLAEQSKQATEEVAELIYAVREETQEASQAMHEGVNQVKLGVASVTDSGVLFTEIMNEVADINDQIQEVSAAAEEMSASSQEIAASVDELARIAEDASKNSTNVAAASEEQLASMQEITSSAEALNMMVAELVDRMQHFKIK</sequence>
<keyword evidence="3 7" id="KW-0472">Membrane</keyword>
<organism evidence="10 11">
    <name type="scientific">Paenibacillus turicensis</name>
    <dbReference type="NCBI Taxonomy" id="160487"/>
    <lineage>
        <taxon>Bacteria</taxon>
        <taxon>Bacillati</taxon>
        <taxon>Bacillota</taxon>
        <taxon>Bacilli</taxon>
        <taxon>Bacillales</taxon>
        <taxon>Paenibacillaceae</taxon>
        <taxon>Paenibacillus</taxon>
    </lineage>
</organism>
<evidence type="ECO:0000256" key="6">
    <source>
        <dbReference type="PROSITE-ProRule" id="PRU00284"/>
    </source>
</evidence>
<dbReference type="PROSITE" id="PS50111">
    <property type="entry name" value="CHEMOTAXIS_TRANSDUC_2"/>
    <property type="match status" value="1"/>
</dbReference>
<keyword evidence="7" id="KW-0812">Transmembrane</keyword>
<dbReference type="Gene3D" id="3.30.450.20">
    <property type="entry name" value="PAS domain"/>
    <property type="match status" value="2"/>
</dbReference>
<dbReference type="CDD" id="cd11386">
    <property type="entry name" value="MCP_signal"/>
    <property type="match status" value="1"/>
</dbReference>
<evidence type="ECO:0000256" key="7">
    <source>
        <dbReference type="SAM" id="Phobius"/>
    </source>
</evidence>
<dbReference type="CDD" id="cd06225">
    <property type="entry name" value="HAMP"/>
    <property type="match status" value="1"/>
</dbReference>
<name>A0ABS4FWB3_9BACL</name>
<evidence type="ECO:0000256" key="1">
    <source>
        <dbReference type="ARBA" id="ARBA00004236"/>
    </source>
</evidence>
<keyword evidence="7" id="KW-1133">Transmembrane helix</keyword>
<accession>A0ABS4FWB3</accession>
<dbReference type="Pfam" id="PF22673">
    <property type="entry name" value="MCP-like_PDC_1"/>
    <property type="match status" value="1"/>
</dbReference>
<dbReference type="SUPFAM" id="SSF58104">
    <property type="entry name" value="Methyl-accepting chemotaxis protein (MCP) signaling domain"/>
    <property type="match status" value="1"/>
</dbReference>
<feature type="transmembrane region" description="Helical" evidence="7">
    <location>
        <begin position="12"/>
        <end position="36"/>
    </location>
</feature>
<keyword evidence="11" id="KW-1185">Reference proteome</keyword>
<dbReference type="EMBL" id="JAGGKG010000019">
    <property type="protein sequence ID" value="MBP1906855.1"/>
    <property type="molecule type" value="Genomic_DNA"/>
</dbReference>
<dbReference type="InterPro" id="IPR003660">
    <property type="entry name" value="HAMP_dom"/>
</dbReference>
<dbReference type="Pfam" id="PF00672">
    <property type="entry name" value="HAMP"/>
    <property type="match status" value="1"/>
</dbReference>
<evidence type="ECO:0000259" key="8">
    <source>
        <dbReference type="PROSITE" id="PS50111"/>
    </source>
</evidence>
<dbReference type="SUPFAM" id="SSF103190">
    <property type="entry name" value="Sensory domain-like"/>
    <property type="match status" value="1"/>
</dbReference>
<feature type="domain" description="Methyl-accepting transducer" evidence="8">
    <location>
        <begin position="420"/>
        <end position="656"/>
    </location>
</feature>
<reference evidence="10 11" key="1">
    <citation type="submission" date="2021-03" db="EMBL/GenBank/DDBJ databases">
        <title>Genomic Encyclopedia of Type Strains, Phase IV (KMG-IV): sequencing the most valuable type-strain genomes for metagenomic binning, comparative biology and taxonomic classification.</title>
        <authorList>
            <person name="Goeker M."/>
        </authorList>
    </citation>
    <scope>NUCLEOTIDE SEQUENCE [LARGE SCALE GENOMIC DNA]</scope>
    <source>
        <strain evidence="10 11">DSM 14349</strain>
    </source>
</reference>
<evidence type="ECO:0000259" key="9">
    <source>
        <dbReference type="PROSITE" id="PS50885"/>
    </source>
</evidence>
<dbReference type="PANTHER" id="PTHR32089:SF112">
    <property type="entry name" value="LYSOZYME-LIKE PROTEIN-RELATED"/>
    <property type="match status" value="1"/>
</dbReference>
<evidence type="ECO:0000256" key="2">
    <source>
        <dbReference type="ARBA" id="ARBA00022475"/>
    </source>
</evidence>
<dbReference type="RefSeq" id="WP_210090446.1">
    <property type="nucleotide sequence ID" value="NZ_JAGGKG010000019.1"/>
</dbReference>
<dbReference type="PANTHER" id="PTHR32089">
    <property type="entry name" value="METHYL-ACCEPTING CHEMOTAXIS PROTEIN MCPB"/>
    <property type="match status" value="1"/>
</dbReference>
<protein>
    <submittedName>
        <fullName evidence="10">Methyl-accepting chemotaxis protein</fullName>
    </submittedName>
</protein>
<dbReference type="SMART" id="SM00304">
    <property type="entry name" value="HAMP"/>
    <property type="match status" value="2"/>
</dbReference>